<accession>A0ACC3CBD2</accession>
<evidence type="ECO:0000313" key="2">
    <source>
        <dbReference type="Proteomes" id="UP000798662"/>
    </source>
</evidence>
<reference evidence="1" key="1">
    <citation type="submission" date="2019-11" db="EMBL/GenBank/DDBJ databases">
        <title>Nori genome reveals adaptations in red seaweeds to the harsh intertidal environment.</title>
        <authorList>
            <person name="Wang D."/>
            <person name="Mao Y."/>
        </authorList>
    </citation>
    <scope>NUCLEOTIDE SEQUENCE</scope>
    <source>
        <tissue evidence="1">Gametophyte</tissue>
    </source>
</reference>
<organism evidence="1 2">
    <name type="scientific">Pyropia yezoensis</name>
    <name type="common">Susabi-nori</name>
    <name type="synonym">Porphyra yezoensis</name>
    <dbReference type="NCBI Taxonomy" id="2788"/>
    <lineage>
        <taxon>Eukaryota</taxon>
        <taxon>Rhodophyta</taxon>
        <taxon>Bangiophyceae</taxon>
        <taxon>Bangiales</taxon>
        <taxon>Bangiaceae</taxon>
        <taxon>Pyropia</taxon>
    </lineage>
</organism>
<dbReference type="EMBL" id="CM020620">
    <property type="protein sequence ID" value="KAK1867398.1"/>
    <property type="molecule type" value="Genomic_DNA"/>
</dbReference>
<name>A0ACC3CBD2_PYRYE</name>
<comment type="caution">
    <text evidence="1">The sequence shown here is derived from an EMBL/GenBank/DDBJ whole genome shotgun (WGS) entry which is preliminary data.</text>
</comment>
<dbReference type="Proteomes" id="UP000798662">
    <property type="component" value="Chromosome 3"/>
</dbReference>
<keyword evidence="2" id="KW-1185">Reference proteome</keyword>
<protein>
    <submittedName>
        <fullName evidence="1">Uncharacterized protein</fullName>
    </submittedName>
</protein>
<sequence length="232" mass="25092">MQMWWWRCLRPERPWTRPPKSARHCFTGGARKGHAEVVATLLAAGPAKDGTATDGYAVLHEAASNSHAEVVAAVLEAEVAVDGSAKESWTPLDWAARNGHAKFFKALLAAGATKDGTATDENTIKVLRTWSAAIPTGLRPKRARFGLSTPLWSFVDGPRPLTEQEREDAMAERRVAAKRLKPKAAVPKSPADRGLIALQAAHDGFVDPRETLSLGAMERGLTTVSVLDTRVL</sequence>
<evidence type="ECO:0000313" key="1">
    <source>
        <dbReference type="EMBL" id="KAK1867398.1"/>
    </source>
</evidence>
<proteinExistence type="predicted"/>
<gene>
    <name evidence="1" type="ORF">I4F81_009905</name>
</gene>